<keyword evidence="6" id="KW-0106">Calcium</keyword>
<evidence type="ECO:0000256" key="4">
    <source>
        <dbReference type="ARBA" id="ARBA00022729"/>
    </source>
</evidence>
<evidence type="ECO:0000256" key="7">
    <source>
        <dbReference type="ARBA" id="ARBA00023157"/>
    </source>
</evidence>
<keyword evidence="3" id="KW-0479">Metal-binding</keyword>
<evidence type="ECO:0000256" key="1">
    <source>
        <dbReference type="ARBA" id="ARBA00006249"/>
    </source>
</evidence>
<dbReference type="AlphaFoldDB" id="A0A2T3A0C2"/>
<dbReference type="OrthoDB" id="3039123at2759"/>
<protein>
    <recommendedName>
        <fullName evidence="8">Carboxylic ester hydrolase</fullName>
        <ecNumber evidence="8">3.1.1.-</ecNumber>
    </recommendedName>
</protein>
<dbReference type="InterPro" id="IPR029058">
    <property type="entry name" value="AB_hydrolase_fold"/>
</dbReference>
<keyword evidence="4 8" id="KW-0732">Signal</keyword>
<gene>
    <name evidence="9" type="ORF">BD289DRAFT_414181</name>
</gene>
<dbReference type="EMBL" id="KZ678527">
    <property type="protein sequence ID" value="PSR80528.1"/>
    <property type="molecule type" value="Genomic_DNA"/>
</dbReference>
<dbReference type="GO" id="GO:0046872">
    <property type="term" value="F:metal ion binding"/>
    <property type="evidence" value="ECO:0007669"/>
    <property type="project" value="UniProtKB-KW"/>
</dbReference>
<evidence type="ECO:0000256" key="2">
    <source>
        <dbReference type="ARBA" id="ARBA00022487"/>
    </source>
</evidence>
<feature type="chain" id="PRO_5015376759" description="Carboxylic ester hydrolase" evidence="8">
    <location>
        <begin position="19"/>
        <end position="542"/>
    </location>
</feature>
<dbReference type="EC" id="3.1.1.-" evidence="8"/>
<keyword evidence="10" id="KW-1185">Reference proteome</keyword>
<keyword evidence="7" id="KW-1015">Disulfide bond</keyword>
<dbReference type="Pfam" id="PF07519">
    <property type="entry name" value="Tannase"/>
    <property type="match status" value="1"/>
</dbReference>
<proteinExistence type="inferred from homology"/>
<dbReference type="InterPro" id="IPR011118">
    <property type="entry name" value="Tannase/feruloyl_esterase"/>
</dbReference>
<evidence type="ECO:0000256" key="3">
    <source>
        <dbReference type="ARBA" id="ARBA00022723"/>
    </source>
</evidence>
<evidence type="ECO:0000256" key="6">
    <source>
        <dbReference type="ARBA" id="ARBA00022837"/>
    </source>
</evidence>
<name>A0A2T3A0C2_9PEZI</name>
<dbReference type="PANTHER" id="PTHR33938:SF2">
    <property type="entry name" value="CARBOXYLIC ESTER HYDROLASE"/>
    <property type="match status" value="1"/>
</dbReference>
<evidence type="ECO:0000256" key="8">
    <source>
        <dbReference type="RuleBase" id="RU361238"/>
    </source>
</evidence>
<dbReference type="InParanoid" id="A0A2T3A0C2"/>
<keyword evidence="5 8" id="KW-0378">Hydrolase</keyword>
<evidence type="ECO:0000313" key="9">
    <source>
        <dbReference type="EMBL" id="PSR80528.1"/>
    </source>
</evidence>
<dbReference type="PANTHER" id="PTHR33938">
    <property type="entry name" value="FERULOYL ESTERASE B-RELATED"/>
    <property type="match status" value="1"/>
</dbReference>
<reference evidence="9 10" key="1">
    <citation type="journal article" date="2018" name="Mycol. Prog.">
        <title>Coniella lustricola, a new species from submerged detritus.</title>
        <authorList>
            <person name="Raudabaugh D.B."/>
            <person name="Iturriaga T."/>
            <person name="Carver A."/>
            <person name="Mondo S."/>
            <person name="Pangilinan J."/>
            <person name="Lipzen A."/>
            <person name="He G."/>
            <person name="Amirebrahimi M."/>
            <person name="Grigoriev I.V."/>
            <person name="Miller A.N."/>
        </authorList>
    </citation>
    <scope>NUCLEOTIDE SEQUENCE [LARGE SCALE GENOMIC DNA]</scope>
    <source>
        <strain evidence="9 10">B22-T-1</strain>
    </source>
</reference>
<evidence type="ECO:0000313" key="10">
    <source>
        <dbReference type="Proteomes" id="UP000241462"/>
    </source>
</evidence>
<keyword evidence="2" id="KW-0719">Serine esterase</keyword>
<comment type="similarity">
    <text evidence="1 8">Belongs to the tannase family.</text>
</comment>
<dbReference type="GO" id="GO:0030600">
    <property type="term" value="F:feruloyl esterase activity"/>
    <property type="evidence" value="ECO:0007669"/>
    <property type="project" value="UniProtKB-ARBA"/>
</dbReference>
<dbReference type="SUPFAM" id="SSF53474">
    <property type="entry name" value="alpha/beta-Hydrolases"/>
    <property type="match status" value="1"/>
</dbReference>
<organism evidence="9 10">
    <name type="scientific">Coniella lustricola</name>
    <dbReference type="NCBI Taxonomy" id="2025994"/>
    <lineage>
        <taxon>Eukaryota</taxon>
        <taxon>Fungi</taxon>
        <taxon>Dikarya</taxon>
        <taxon>Ascomycota</taxon>
        <taxon>Pezizomycotina</taxon>
        <taxon>Sordariomycetes</taxon>
        <taxon>Sordariomycetidae</taxon>
        <taxon>Diaporthales</taxon>
        <taxon>Schizoparmaceae</taxon>
        <taxon>Coniella</taxon>
    </lineage>
</organism>
<feature type="signal peptide" evidence="8">
    <location>
        <begin position="1"/>
        <end position="18"/>
    </location>
</feature>
<evidence type="ECO:0000256" key="5">
    <source>
        <dbReference type="ARBA" id="ARBA00022801"/>
    </source>
</evidence>
<dbReference type="Proteomes" id="UP000241462">
    <property type="component" value="Unassembled WGS sequence"/>
</dbReference>
<sequence length="542" mass="59576">MVSSTVLSILPLMGTAMATYNCSVQPVQSLVNSIVDNSTSATVAFAYRIDSNESLASFESVVGNSKLRSNLTDVCAIRVNVTTTSGSNYAFGAFLPDIWYQRIMAAAPAGGIDWGTMAAAAQYQFAIIGSNGGHDEVDYDADWVTPDGLIDYGWRAAHETTVLGKALVKAWYGNESLYNYFTGCSVGGRHALKQLEMFPEDYDGVLAGAPAWWSTHQQLWNLKQATYQAPADSNHTIPASMFSVISDEVLKQCDPQDGNTDLVISDPYGCNFNPLTLACGSSTANSTACLTPPQLQTLYKIYNDWVDVNQTFVYPHVAYGSEDTWAEQIGVGEESSLESQYWYIQNLMGLTNFTWQELDFSTVELAEQLNPGNATADDFDLSPFFNRGGKLLHWHGLSDSTVSPGASIYFHDHVQQVVGGDIGDSYQLYLVPGLEHCAGTPSNQDAPWYIAGPSQASYFDFIPDNVVYNTVHDMVLTIQSWVEQDSAPEYIVATGFYNNSNPTELKLNRRICPYPQQASWLGADYGTGSYVQEDNWNCTLLY</sequence>
<accession>A0A2T3A0C2</accession>